<keyword evidence="2" id="KW-0238">DNA-binding</keyword>
<protein>
    <submittedName>
        <fullName evidence="5">Winged helix-turn-helix transcriptional regulator</fullName>
    </submittedName>
</protein>
<evidence type="ECO:0000313" key="5">
    <source>
        <dbReference type="EMBL" id="MFC5887623.1"/>
    </source>
</evidence>
<dbReference type="InterPro" id="IPR036390">
    <property type="entry name" value="WH_DNA-bd_sf"/>
</dbReference>
<dbReference type="Pfam" id="PF01638">
    <property type="entry name" value="HxlR"/>
    <property type="match status" value="1"/>
</dbReference>
<evidence type="ECO:0000256" key="2">
    <source>
        <dbReference type="ARBA" id="ARBA00023125"/>
    </source>
</evidence>
<dbReference type="PANTHER" id="PTHR33204:SF18">
    <property type="entry name" value="TRANSCRIPTIONAL REGULATORY PROTEIN"/>
    <property type="match status" value="1"/>
</dbReference>
<reference evidence="6" key="1">
    <citation type="journal article" date="2019" name="Int. J. Syst. Evol. Microbiol.">
        <title>The Global Catalogue of Microorganisms (GCM) 10K type strain sequencing project: providing services to taxonomists for standard genome sequencing and annotation.</title>
        <authorList>
            <consortium name="The Broad Institute Genomics Platform"/>
            <consortium name="The Broad Institute Genome Sequencing Center for Infectious Disease"/>
            <person name="Wu L."/>
            <person name="Ma J."/>
        </authorList>
    </citation>
    <scope>NUCLEOTIDE SEQUENCE [LARGE SCALE GENOMIC DNA]</scope>
    <source>
        <strain evidence="6">CGMCC 4.1469</strain>
    </source>
</reference>
<evidence type="ECO:0000259" key="4">
    <source>
        <dbReference type="PROSITE" id="PS51118"/>
    </source>
</evidence>
<dbReference type="SUPFAM" id="SSF46785">
    <property type="entry name" value="Winged helix' DNA-binding domain"/>
    <property type="match status" value="1"/>
</dbReference>
<gene>
    <name evidence="5" type="ORF">ACFP0N_21900</name>
</gene>
<comment type="caution">
    <text evidence="5">The sequence shown here is derived from an EMBL/GenBank/DDBJ whole genome shotgun (WGS) entry which is preliminary data.</text>
</comment>
<evidence type="ECO:0000313" key="6">
    <source>
        <dbReference type="Proteomes" id="UP001596067"/>
    </source>
</evidence>
<dbReference type="PROSITE" id="PS51118">
    <property type="entry name" value="HTH_HXLR"/>
    <property type="match status" value="1"/>
</dbReference>
<keyword evidence="6" id="KW-1185">Reference proteome</keyword>
<dbReference type="PANTHER" id="PTHR33204">
    <property type="entry name" value="TRANSCRIPTIONAL REGULATOR, MARR FAMILY"/>
    <property type="match status" value="1"/>
</dbReference>
<name>A0ABW1F1D0_9ACTN</name>
<dbReference type="InterPro" id="IPR002577">
    <property type="entry name" value="HTH_HxlR"/>
</dbReference>
<sequence length="165" mass="18553">MTSSTPPAPPVLPGRPCSIAAALHVVGEKWALLAVRELFYGNHRFDRIARNTGAPRDRLTARLRALEEAGVVERRAYSERPPRYEYHLTEAGRDLAPLIHALRAWGDRWQLPEQPVGVRHEPEGHEPHPYDPAWVCRSCGEEARRGELRVEIHSPGWTVEGPVAP</sequence>
<dbReference type="InterPro" id="IPR036388">
    <property type="entry name" value="WH-like_DNA-bd_sf"/>
</dbReference>
<proteinExistence type="predicted"/>
<organism evidence="5 6">
    <name type="scientific">Kitasatospora aburaviensis</name>
    <dbReference type="NCBI Taxonomy" id="67265"/>
    <lineage>
        <taxon>Bacteria</taxon>
        <taxon>Bacillati</taxon>
        <taxon>Actinomycetota</taxon>
        <taxon>Actinomycetes</taxon>
        <taxon>Kitasatosporales</taxon>
        <taxon>Streptomycetaceae</taxon>
        <taxon>Kitasatospora</taxon>
    </lineage>
</organism>
<evidence type="ECO:0000256" key="3">
    <source>
        <dbReference type="ARBA" id="ARBA00023163"/>
    </source>
</evidence>
<dbReference type="Gene3D" id="1.10.10.10">
    <property type="entry name" value="Winged helix-like DNA-binding domain superfamily/Winged helix DNA-binding domain"/>
    <property type="match status" value="1"/>
</dbReference>
<dbReference type="Proteomes" id="UP001596067">
    <property type="component" value="Unassembled WGS sequence"/>
</dbReference>
<dbReference type="EMBL" id="JBHSOD010000029">
    <property type="protein sequence ID" value="MFC5887623.1"/>
    <property type="molecule type" value="Genomic_DNA"/>
</dbReference>
<evidence type="ECO:0000256" key="1">
    <source>
        <dbReference type="ARBA" id="ARBA00023015"/>
    </source>
</evidence>
<keyword evidence="1" id="KW-0805">Transcription regulation</keyword>
<feature type="domain" description="HTH hxlR-type" evidence="4">
    <location>
        <begin position="17"/>
        <end position="114"/>
    </location>
</feature>
<dbReference type="RefSeq" id="WP_313765670.1">
    <property type="nucleotide sequence ID" value="NZ_BAAAVH010000044.1"/>
</dbReference>
<accession>A0ABW1F1D0</accession>
<keyword evidence="3" id="KW-0804">Transcription</keyword>